<gene>
    <name evidence="3" type="ORF">BBK36DRAFT_1141486</name>
</gene>
<evidence type="ECO:0000259" key="2">
    <source>
        <dbReference type="Pfam" id="PF17100"/>
    </source>
</evidence>
<name>A0A2T4B870_9HYPO</name>
<dbReference type="GeneID" id="36601568"/>
<dbReference type="OrthoDB" id="4919232at2759"/>
<dbReference type="RefSeq" id="XP_024748847.1">
    <property type="nucleotide sequence ID" value="XM_024893450.1"/>
</dbReference>
<dbReference type="Proteomes" id="UP000241546">
    <property type="component" value="Unassembled WGS sequence"/>
</dbReference>
<dbReference type="EMBL" id="KZ680214">
    <property type="protein sequence ID" value="PTB65527.1"/>
    <property type="molecule type" value="Genomic_DNA"/>
</dbReference>
<evidence type="ECO:0000313" key="3">
    <source>
        <dbReference type="EMBL" id="PTB65527.1"/>
    </source>
</evidence>
<dbReference type="InterPro" id="IPR031359">
    <property type="entry name" value="NACHT_N"/>
</dbReference>
<keyword evidence="4" id="KW-1185">Reference proteome</keyword>
<protein>
    <recommendedName>
        <fullName evidence="2">NWD NACHT-NTPase N-terminal domain-containing protein</fullName>
    </recommendedName>
</protein>
<feature type="domain" description="NWD NACHT-NTPase N-terminal" evidence="2">
    <location>
        <begin position="70"/>
        <end position="280"/>
    </location>
</feature>
<evidence type="ECO:0000313" key="4">
    <source>
        <dbReference type="Proteomes" id="UP000241546"/>
    </source>
</evidence>
<dbReference type="AlphaFoldDB" id="A0A2T4B870"/>
<feature type="region of interest" description="Disordered" evidence="1">
    <location>
        <begin position="23"/>
        <end position="63"/>
    </location>
</feature>
<dbReference type="Pfam" id="PF17100">
    <property type="entry name" value="NACHT_N"/>
    <property type="match status" value="1"/>
</dbReference>
<proteinExistence type="predicted"/>
<reference evidence="4" key="1">
    <citation type="submission" date="2016-07" db="EMBL/GenBank/DDBJ databases">
        <title>Multiple horizontal gene transfer events from other fungi enriched the ability of initially mycotrophic Trichoderma (Ascomycota) to feed on dead plant biomass.</title>
        <authorList>
            <consortium name="DOE Joint Genome Institute"/>
            <person name="Atanasova L."/>
            <person name="Chenthamara K."/>
            <person name="Zhang J."/>
            <person name="Grujic M."/>
            <person name="Henrissat B."/>
            <person name="Kuo A."/>
            <person name="Aerts A."/>
            <person name="Salamov A."/>
            <person name="Lipzen A."/>
            <person name="Labutti K."/>
            <person name="Barry K."/>
            <person name="Miao Y."/>
            <person name="Rahimi M.J."/>
            <person name="Shen Q."/>
            <person name="Grigoriev I.V."/>
            <person name="Kubicek C.P."/>
            <person name="Druzhinina I.S."/>
        </authorList>
    </citation>
    <scope>NUCLEOTIDE SEQUENCE [LARGE SCALE GENOMIC DNA]</scope>
    <source>
        <strain evidence="4">TUCIM 6016</strain>
    </source>
</reference>
<accession>A0A2T4B870</accession>
<evidence type="ECO:0000256" key="1">
    <source>
        <dbReference type="SAM" id="MobiDB-lite"/>
    </source>
</evidence>
<sequence length="343" mass="37943">MPKTHDSRLIKLVGRILHHDFHHHGSQDDSDSDSGVATPEWLGPYRVPSSTSSSFSIPKGSGRDKSISMDLWNEAYNSLRDSTRSAGLVTVYESILCQELSHGQSIGGLNQTLPRSDKERFKALITITESGLKRSRGTKSQANTCAKAIIRTAGKTIKSVWATYPSTAVAWSGICILTPLLLGPTIEIEEMKRGALHVLGRIPWYMHLSEIMLASAWKNDLDFNAKRDQTRDRLLQLYRKVLEFEMNCVCAAASSWNIAAKNIVGWHGLGAIVREIEELDNEMTALMVTYIDRGVAENILRFNEDLKLDAETGEAEPLKPDSSHAANAMNEPNAVLSPSTVRV</sequence>
<organism evidence="3 4">
    <name type="scientific">Trichoderma citrinoviride</name>
    <dbReference type="NCBI Taxonomy" id="58853"/>
    <lineage>
        <taxon>Eukaryota</taxon>
        <taxon>Fungi</taxon>
        <taxon>Dikarya</taxon>
        <taxon>Ascomycota</taxon>
        <taxon>Pezizomycotina</taxon>
        <taxon>Sordariomycetes</taxon>
        <taxon>Hypocreomycetidae</taxon>
        <taxon>Hypocreales</taxon>
        <taxon>Hypocreaceae</taxon>
        <taxon>Trichoderma</taxon>
    </lineage>
</organism>